<evidence type="ECO:0000313" key="2">
    <source>
        <dbReference type="EMBL" id="KAK5818466.1"/>
    </source>
</evidence>
<feature type="region of interest" description="Disordered" evidence="1">
    <location>
        <begin position="90"/>
        <end position="121"/>
    </location>
</feature>
<feature type="compositionally biased region" description="Polar residues" evidence="1">
    <location>
        <begin position="98"/>
        <end position="108"/>
    </location>
</feature>
<accession>A0ABR0PB05</accession>
<organism evidence="2 3">
    <name type="scientific">Gossypium arboreum</name>
    <name type="common">Tree cotton</name>
    <name type="synonym">Gossypium nanking</name>
    <dbReference type="NCBI Taxonomy" id="29729"/>
    <lineage>
        <taxon>Eukaryota</taxon>
        <taxon>Viridiplantae</taxon>
        <taxon>Streptophyta</taxon>
        <taxon>Embryophyta</taxon>
        <taxon>Tracheophyta</taxon>
        <taxon>Spermatophyta</taxon>
        <taxon>Magnoliopsida</taxon>
        <taxon>eudicotyledons</taxon>
        <taxon>Gunneridae</taxon>
        <taxon>Pentapetalae</taxon>
        <taxon>rosids</taxon>
        <taxon>malvids</taxon>
        <taxon>Malvales</taxon>
        <taxon>Malvaceae</taxon>
        <taxon>Malvoideae</taxon>
        <taxon>Gossypium</taxon>
    </lineage>
</organism>
<feature type="compositionally biased region" description="Low complexity" evidence="1">
    <location>
        <begin position="112"/>
        <end position="121"/>
    </location>
</feature>
<comment type="caution">
    <text evidence="2">The sequence shown here is derived from an EMBL/GenBank/DDBJ whole genome shotgun (WGS) entry which is preliminary data.</text>
</comment>
<gene>
    <name evidence="2" type="ORF">PVK06_023403</name>
</gene>
<name>A0ABR0PB05_GOSAR</name>
<dbReference type="EMBL" id="JARKNE010000007">
    <property type="protein sequence ID" value="KAK5818466.1"/>
    <property type="molecule type" value="Genomic_DNA"/>
</dbReference>
<reference evidence="2 3" key="1">
    <citation type="submission" date="2023-03" db="EMBL/GenBank/DDBJ databases">
        <title>WGS of Gossypium arboreum.</title>
        <authorList>
            <person name="Yu D."/>
        </authorList>
    </citation>
    <scope>NUCLEOTIDE SEQUENCE [LARGE SCALE GENOMIC DNA]</scope>
    <source>
        <tissue evidence="2">Leaf</tissue>
    </source>
</reference>
<keyword evidence="3" id="KW-1185">Reference proteome</keyword>
<evidence type="ECO:0000256" key="1">
    <source>
        <dbReference type="SAM" id="MobiDB-lite"/>
    </source>
</evidence>
<sequence length="190" mass="21923">MWRVYYHFGGRPVTVRIAGRWGHTHQSEYIKIWENQYNHIPDCKLVIIPELACTPDYMPWFRIHGKPYLSLEEQRCRQICVERKQWNPLNTRRRDNETGPSTAPTQSPALMPQPTTPTSQPLQIMPGAYCSPYMYSNLYMFPFPSPMPSWNALPGVSPFPITPTQQIIYRPSSLEGSHGAPSASSSHYHF</sequence>
<dbReference type="Proteomes" id="UP001358586">
    <property type="component" value="Chromosome 7"/>
</dbReference>
<protein>
    <submittedName>
        <fullName evidence="2">Uncharacterized protein</fullName>
    </submittedName>
</protein>
<evidence type="ECO:0000313" key="3">
    <source>
        <dbReference type="Proteomes" id="UP001358586"/>
    </source>
</evidence>
<proteinExistence type="predicted"/>